<comment type="caution">
    <text evidence="3">The sequence shown here is derived from an EMBL/GenBank/DDBJ whole genome shotgun (WGS) entry which is preliminary data.</text>
</comment>
<dbReference type="EMBL" id="SRXV01000001">
    <property type="protein sequence ID" value="TGY93796.1"/>
    <property type="molecule type" value="Genomic_DNA"/>
</dbReference>
<accession>A0A4S2HCT6</accession>
<gene>
    <name evidence="3" type="ORF">E5162_00435</name>
</gene>
<organism evidence="3 4">
    <name type="scientific">Marinicauda pacifica</name>
    <dbReference type="NCBI Taxonomy" id="1133559"/>
    <lineage>
        <taxon>Bacteria</taxon>
        <taxon>Pseudomonadati</taxon>
        <taxon>Pseudomonadota</taxon>
        <taxon>Alphaproteobacteria</taxon>
        <taxon>Maricaulales</taxon>
        <taxon>Maricaulaceae</taxon>
        <taxon>Marinicauda</taxon>
    </lineage>
</organism>
<reference evidence="3 4" key="1">
    <citation type="journal article" date="2013" name="Int. J. Syst. Evol. Microbiol.">
        <title>Marinicauda pacifica gen. nov., sp. nov., a prosthecate alphaproteobacterium of the family Hyphomonadaceae isolated from deep seawater.</title>
        <authorList>
            <person name="Zhang X.Y."/>
            <person name="Li G.W."/>
            <person name="Wang C.S."/>
            <person name="Zhang Y.J."/>
            <person name="Xu X.W."/>
            <person name="Li H."/>
            <person name="Liu A."/>
            <person name="Liu C."/>
            <person name="Xie B.B."/>
            <person name="Qin Q.L."/>
            <person name="Xu Z."/>
            <person name="Chen X.L."/>
            <person name="Zhou B.C."/>
            <person name="Zhang Y.Z."/>
        </authorList>
    </citation>
    <scope>NUCLEOTIDE SEQUENCE [LARGE SCALE GENOMIC DNA]</scope>
    <source>
        <strain evidence="3 4">P-1 km-3</strain>
    </source>
</reference>
<evidence type="ECO:0000313" key="3">
    <source>
        <dbReference type="EMBL" id="TGY93796.1"/>
    </source>
</evidence>
<keyword evidence="4" id="KW-1185">Reference proteome</keyword>
<feature type="domain" description="DUF374" evidence="2">
    <location>
        <begin position="83"/>
        <end position="157"/>
    </location>
</feature>
<evidence type="ECO:0000259" key="2">
    <source>
        <dbReference type="Pfam" id="PF04028"/>
    </source>
</evidence>
<evidence type="ECO:0000313" key="4">
    <source>
        <dbReference type="Proteomes" id="UP000305451"/>
    </source>
</evidence>
<feature type="region of interest" description="Disordered" evidence="1">
    <location>
        <begin position="245"/>
        <end position="264"/>
    </location>
</feature>
<dbReference type="Pfam" id="PF04028">
    <property type="entry name" value="DUF374"/>
    <property type="match status" value="1"/>
</dbReference>
<dbReference type="InterPro" id="IPR007172">
    <property type="entry name" value="DUF374"/>
</dbReference>
<sequence length="264" mass="28681">MMLDAVRARGEQDGTMFKALLDTPAIRFAIAGLLSVYVSLVKHTTRWTYEGLTPMEAVWQGGRGVVACTWHGRILMAPVAWPRRAQPVSVLISRSREGEVVARFAALRGFGTVRGSSRNAKKADQEKGALAAFRAMARHVRQGGCIAVTPDGPRGPRYRASQGAIRLAKTTGAPIVAMGWSTRSRIVFNSWDRFVLPLPFSRGAMVWTEPLVLEPGADSDALEAARQTLETRLIEATQQAERLTGAEIIEPAKAPPAPRADLAL</sequence>
<dbReference type="Proteomes" id="UP000305451">
    <property type="component" value="Unassembled WGS sequence"/>
</dbReference>
<protein>
    <submittedName>
        <fullName evidence="3">DUF374 domain-containing protein</fullName>
    </submittedName>
</protein>
<proteinExistence type="predicted"/>
<dbReference type="CDD" id="cd07983">
    <property type="entry name" value="LPLAT_DUF374-like"/>
    <property type="match status" value="1"/>
</dbReference>
<dbReference type="AlphaFoldDB" id="A0A4S2HCT6"/>
<evidence type="ECO:0000256" key="1">
    <source>
        <dbReference type="SAM" id="MobiDB-lite"/>
    </source>
</evidence>
<name>A0A4S2HCT6_9PROT</name>